<name>A0A8J5G6D4_ZINOF</name>
<keyword evidence="2" id="KW-1185">Reference proteome</keyword>
<accession>A0A8J5G6D4</accession>
<evidence type="ECO:0000313" key="2">
    <source>
        <dbReference type="Proteomes" id="UP000734854"/>
    </source>
</evidence>
<dbReference type="AlphaFoldDB" id="A0A8J5G6D4"/>
<reference evidence="1 2" key="1">
    <citation type="submission" date="2020-08" db="EMBL/GenBank/DDBJ databases">
        <title>Plant Genome Project.</title>
        <authorList>
            <person name="Zhang R.-G."/>
        </authorList>
    </citation>
    <scope>NUCLEOTIDE SEQUENCE [LARGE SCALE GENOMIC DNA]</scope>
    <source>
        <tissue evidence="1">Rhizome</tissue>
    </source>
</reference>
<evidence type="ECO:0000313" key="1">
    <source>
        <dbReference type="EMBL" id="KAG6496669.1"/>
    </source>
</evidence>
<dbReference type="EMBL" id="JACMSC010000012">
    <property type="protein sequence ID" value="KAG6496669.1"/>
    <property type="molecule type" value="Genomic_DNA"/>
</dbReference>
<organism evidence="1 2">
    <name type="scientific">Zingiber officinale</name>
    <name type="common">Ginger</name>
    <name type="synonym">Amomum zingiber</name>
    <dbReference type="NCBI Taxonomy" id="94328"/>
    <lineage>
        <taxon>Eukaryota</taxon>
        <taxon>Viridiplantae</taxon>
        <taxon>Streptophyta</taxon>
        <taxon>Embryophyta</taxon>
        <taxon>Tracheophyta</taxon>
        <taxon>Spermatophyta</taxon>
        <taxon>Magnoliopsida</taxon>
        <taxon>Liliopsida</taxon>
        <taxon>Zingiberales</taxon>
        <taxon>Zingiberaceae</taxon>
        <taxon>Zingiber</taxon>
    </lineage>
</organism>
<comment type="caution">
    <text evidence="1">The sequence shown here is derived from an EMBL/GenBank/DDBJ whole genome shotgun (WGS) entry which is preliminary data.</text>
</comment>
<protein>
    <submittedName>
        <fullName evidence="1">Uncharacterized protein</fullName>
    </submittedName>
</protein>
<dbReference type="Proteomes" id="UP000734854">
    <property type="component" value="Unassembled WGS sequence"/>
</dbReference>
<proteinExistence type="predicted"/>
<gene>
    <name evidence="1" type="ORF">ZIOFF_044539</name>
</gene>
<sequence>MDEQIERARLGRRRSWRRRGGGVRLRLHCRSSSFLIPLLRVKLCALCFLVRRCLRAAKRVFDVPGDSRWRGGAGGRRGLVSGGACRRSNSFHADAMIKDCLEFIKMSSSLAAEQEAAPATTV</sequence>